<protein>
    <submittedName>
        <fullName evidence="2">Uncharacterized protein</fullName>
    </submittedName>
</protein>
<keyword evidence="3" id="KW-1185">Reference proteome</keyword>
<accession>A0A239IPB6</accession>
<proteinExistence type="predicted"/>
<dbReference type="AlphaFoldDB" id="A0A239IPB6"/>
<evidence type="ECO:0000256" key="1">
    <source>
        <dbReference type="SAM" id="Phobius"/>
    </source>
</evidence>
<organism evidence="2 3">
    <name type="scientific">Ekhidna lutea</name>
    <dbReference type="NCBI Taxonomy" id="447679"/>
    <lineage>
        <taxon>Bacteria</taxon>
        <taxon>Pseudomonadati</taxon>
        <taxon>Bacteroidota</taxon>
        <taxon>Cytophagia</taxon>
        <taxon>Cytophagales</taxon>
        <taxon>Reichenbachiellaceae</taxon>
        <taxon>Ekhidna</taxon>
    </lineage>
</organism>
<keyword evidence="1" id="KW-0812">Transmembrane</keyword>
<feature type="transmembrane region" description="Helical" evidence="1">
    <location>
        <begin position="6"/>
        <end position="29"/>
    </location>
</feature>
<reference evidence="2 3" key="1">
    <citation type="submission" date="2017-06" db="EMBL/GenBank/DDBJ databases">
        <authorList>
            <person name="Kim H.J."/>
            <person name="Triplett B.A."/>
        </authorList>
    </citation>
    <scope>NUCLEOTIDE SEQUENCE [LARGE SCALE GENOMIC DNA]</scope>
    <source>
        <strain evidence="2 3">DSM 19307</strain>
    </source>
</reference>
<keyword evidence="1" id="KW-0472">Membrane</keyword>
<evidence type="ECO:0000313" key="2">
    <source>
        <dbReference type="EMBL" id="SNS94254.1"/>
    </source>
</evidence>
<gene>
    <name evidence="2" type="ORF">SAMN05421640_1715</name>
</gene>
<dbReference type="Proteomes" id="UP000198393">
    <property type="component" value="Unassembled WGS sequence"/>
</dbReference>
<dbReference type="EMBL" id="FZPD01000003">
    <property type="protein sequence ID" value="SNS94254.1"/>
    <property type="molecule type" value="Genomic_DNA"/>
</dbReference>
<name>A0A239IPB6_EKHLU</name>
<sequence length="31" mass="3516">MVTRKIQISLMVLVTLLTLGLTIYVSYLMMA</sequence>
<keyword evidence="1" id="KW-1133">Transmembrane helix</keyword>
<evidence type="ECO:0000313" key="3">
    <source>
        <dbReference type="Proteomes" id="UP000198393"/>
    </source>
</evidence>